<proteinExistence type="predicted"/>
<dbReference type="AlphaFoldDB" id="X0WBW4"/>
<sequence length="254" mass="28565">GLTELRTQGQLDVYERMKQQLDSIQKTREQLRAPEKRQEGAGSEDKGEDEKLSDLTRQRQALSTGEEIEAFEAELERQAIGDKQQDELTEVELAVRAKSIMGAHKTFASYSNDKFNQHIRAAELYLKQGKYYRAAGTYTLASIYKPDDPLAYAGKSHALFAAGGYMSSSLFLSRALEIFPEYARFKINLVAMVGDRDKLESRIADIKQWLERTGAAELQFLLGYVYYQMGRAGEAKKAIDAAYEKLPDSPAVIA</sequence>
<protein>
    <recommendedName>
        <fullName evidence="3">Tetratricopeptide repeat protein</fullName>
    </recommendedName>
</protein>
<dbReference type="SMART" id="SM00028">
    <property type="entry name" value="TPR"/>
    <property type="match status" value="3"/>
</dbReference>
<accession>X0WBW4</accession>
<evidence type="ECO:0000256" key="1">
    <source>
        <dbReference type="SAM" id="MobiDB-lite"/>
    </source>
</evidence>
<evidence type="ECO:0008006" key="3">
    <source>
        <dbReference type="Google" id="ProtNLM"/>
    </source>
</evidence>
<dbReference type="PROSITE" id="PS50005">
    <property type="entry name" value="TPR"/>
    <property type="match status" value="1"/>
</dbReference>
<feature type="non-terminal residue" evidence="2">
    <location>
        <position position="1"/>
    </location>
</feature>
<dbReference type="InterPro" id="IPR019734">
    <property type="entry name" value="TPR_rpt"/>
</dbReference>
<name>X0WBW4_9ZZZZ</name>
<dbReference type="EMBL" id="BARS01039710">
    <property type="protein sequence ID" value="GAG22048.1"/>
    <property type="molecule type" value="Genomic_DNA"/>
</dbReference>
<reference evidence="2" key="1">
    <citation type="journal article" date="2014" name="Front. Microbiol.">
        <title>High frequency of phylogenetically diverse reductive dehalogenase-homologous genes in deep subseafloor sedimentary metagenomes.</title>
        <authorList>
            <person name="Kawai M."/>
            <person name="Futagami T."/>
            <person name="Toyoda A."/>
            <person name="Takaki Y."/>
            <person name="Nishi S."/>
            <person name="Hori S."/>
            <person name="Arai W."/>
            <person name="Tsubouchi T."/>
            <person name="Morono Y."/>
            <person name="Uchiyama I."/>
            <person name="Ito T."/>
            <person name="Fujiyama A."/>
            <person name="Inagaki F."/>
            <person name="Takami H."/>
        </authorList>
    </citation>
    <scope>NUCLEOTIDE SEQUENCE</scope>
    <source>
        <strain evidence="2">Expedition CK06-06</strain>
    </source>
</reference>
<feature type="non-terminal residue" evidence="2">
    <location>
        <position position="254"/>
    </location>
</feature>
<comment type="caution">
    <text evidence="2">The sequence shown here is derived from an EMBL/GenBank/DDBJ whole genome shotgun (WGS) entry which is preliminary data.</text>
</comment>
<dbReference type="Gene3D" id="1.25.40.10">
    <property type="entry name" value="Tetratricopeptide repeat domain"/>
    <property type="match status" value="1"/>
</dbReference>
<dbReference type="SUPFAM" id="SSF48452">
    <property type="entry name" value="TPR-like"/>
    <property type="match status" value="1"/>
</dbReference>
<evidence type="ECO:0000313" key="2">
    <source>
        <dbReference type="EMBL" id="GAG22048.1"/>
    </source>
</evidence>
<dbReference type="InterPro" id="IPR011990">
    <property type="entry name" value="TPR-like_helical_dom_sf"/>
</dbReference>
<gene>
    <name evidence="2" type="ORF">S01H1_60619</name>
</gene>
<organism evidence="2">
    <name type="scientific">marine sediment metagenome</name>
    <dbReference type="NCBI Taxonomy" id="412755"/>
    <lineage>
        <taxon>unclassified sequences</taxon>
        <taxon>metagenomes</taxon>
        <taxon>ecological metagenomes</taxon>
    </lineage>
</organism>
<feature type="region of interest" description="Disordered" evidence="1">
    <location>
        <begin position="22"/>
        <end position="57"/>
    </location>
</feature>